<accession>A0ABS8DFS1</accession>
<dbReference type="Gene3D" id="2.30.42.10">
    <property type="match status" value="1"/>
</dbReference>
<dbReference type="InterPro" id="IPR001478">
    <property type="entry name" value="PDZ"/>
</dbReference>
<dbReference type="Pfam" id="PF13180">
    <property type="entry name" value="PDZ_2"/>
    <property type="match status" value="1"/>
</dbReference>
<feature type="region of interest" description="Disordered" evidence="4">
    <location>
        <begin position="92"/>
        <end position="117"/>
    </location>
</feature>
<dbReference type="InterPro" id="IPR009003">
    <property type="entry name" value="Peptidase_S1_PA"/>
</dbReference>
<evidence type="ECO:0000256" key="2">
    <source>
        <dbReference type="ARBA" id="ARBA00022670"/>
    </source>
</evidence>
<evidence type="ECO:0000313" key="7">
    <source>
        <dbReference type="Proteomes" id="UP001299546"/>
    </source>
</evidence>
<dbReference type="Proteomes" id="UP001299546">
    <property type="component" value="Unassembled WGS sequence"/>
</dbReference>
<feature type="compositionally biased region" description="Low complexity" evidence="4">
    <location>
        <begin position="25"/>
        <end position="35"/>
    </location>
</feature>
<dbReference type="SMART" id="SM00228">
    <property type="entry name" value="PDZ"/>
    <property type="match status" value="1"/>
</dbReference>
<dbReference type="GO" id="GO:0006508">
    <property type="term" value="P:proteolysis"/>
    <property type="evidence" value="ECO:0007669"/>
    <property type="project" value="UniProtKB-KW"/>
</dbReference>
<keyword evidence="3" id="KW-0378">Hydrolase</keyword>
<evidence type="ECO:0000259" key="5">
    <source>
        <dbReference type="PROSITE" id="PS50106"/>
    </source>
</evidence>
<organism evidence="6 7">
    <name type="scientific">Bariatricus massiliensis</name>
    <dbReference type="NCBI Taxonomy" id="1745713"/>
    <lineage>
        <taxon>Bacteria</taxon>
        <taxon>Bacillati</taxon>
        <taxon>Bacillota</taxon>
        <taxon>Clostridia</taxon>
        <taxon>Lachnospirales</taxon>
        <taxon>Lachnospiraceae</taxon>
        <taxon>Bariatricus</taxon>
    </lineage>
</organism>
<evidence type="ECO:0000256" key="4">
    <source>
        <dbReference type="SAM" id="MobiDB-lite"/>
    </source>
</evidence>
<evidence type="ECO:0000256" key="3">
    <source>
        <dbReference type="ARBA" id="ARBA00022801"/>
    </source>
</evidence>
<dbReference type="RefSeq" id="WP_066734126.1">
    <property type="nucleotide sequence ID" value="NZ_JAJCIQ010000003.1"/>
</dbReference>
<feature type="domain" description="PDZ" evidence="5">
    <location>
        <begin position="353"/>
        <end position="404"/>
    </location>
</feature>
<dbReference type="PROSITE" id="PS50106">
    <property type="entry name" value="PDZ"/>
    <property type="match status" value="1"/>
</dbReference>
<dbReference type="PANTHER" id="PTHR22939">
    <property type="entry name" value="SERINE PROTEASE FAMILY S1C HTRA-RELATED"/>
    <property type="match status" value="1"/>
</dbReference>
<name>A0ABS8DFS1_9FIRM</name>
<evidence type="ECO:0000313" key="6">
    <source>
        <dbReference type="EMBL" id="MCB7387262.1"/>
    </source>
</evidence>
<dbReference type="InterPro" id="IPR043504">
    <property type="entry name" value="Peptidase_S1_PA_chymotrypsin"/>
</dbReference>
<dbReference type="CDD" id="cd06779">
    <property type="entry name" value="cpPDZ_Deg_HtrA-like"/>
    <property type="match status" value="1"/>
</dbReference>
<dbReference type="InterPro" id="IPR036034">
    <property type="entry name" value="PDZ_sf"/>
</dbReference>
<gene>
    <name evidence="6" type="ORF">LIZ65_08170</name>
</gene>
<feature type="compositionally biased region" description="Acidic residues" evidence="4">
    <location>
        <begin position="107"/>
        <end position="116"/>
    </location>
</feature>
<dbReference type="PRINTS" id="PR00834">
    <property type="entry name" value="PROTEASES2C"/>
</dbReference>
<comment type="similarity">
    <text evidence="1">Belongs to the peptidase S1C family.</text>
</comment>
<reference evidence="6 7" key="1">
    <citation type="submission" date="2021-10" db="EMBL/GenBank/DDBJ databases">
        <title>Collection of gut derived symbiotic bacterial strains cultured from healthy donors.</title>
        <authorList>
            <person name="Lin H."/>
            <person name="Littmann E."/>
            <person name="Kohout C."/>
            <person name="Pamer E.G."/>
        </authorList>
    </citation>
    <scope>NUCLEOTIDE SEQUENCE [LARGE SCALE GENOMIC DNA]</scope>
    <source>
        <strain evidence="6 7">DFI.1.165</strain>
    </source>
</reference>
<keyword evidence="2 6" id="KW-0645">Protease</keyword>
<dbReference type="Pfam" id="PF13365">
    <property type="entry name" value="Trypsin_2"/>
    <property type="match status" value="1"/>
</dbReference>
<dbReference type="Gene3D" id="2.40.10.10">
    <property type="entry name" value="Trypsin-like serine proteases"/>
    <property type="match status" value="2"/>
</dbReference>
<evidence type="ECO:0000256" key="1">
    <source>
        <dbReference type="ARBA" id="ARBA00010541"/>
    </source>
</evidence>
<feature type="region of interest" description="Disordered" evidence="4">
    <location>
        <begin position="1"/>
        <end position="37"/>
    </location>
</feature>
<dbReference type="SUPFAM" id="SSF50156">
    <property type="entry name" value="PDZ domain-like"/>
    <property type="match status" value="1"/>
</dbReference>
<protein>
    <submittedName>
        <fullName evidence="6">S1C family serine protease</fullName>
    </submittedName>
</protein>
<dbReference type="SUPFAM" id="SSF50494">
    <property type="entry name" value="Trypsin-like serine proteases"/>
    <property type="match status" value="1"/>
</dbReference>
<proteinExistence type="inferred from homology"/>
<sequence length="444" mass="47636">MSDELKHNQEQGSSETENKEESAAAEEAGQEEQYSFLQETFKDEQKNRKNMHGSIWKTAGRGLLFGAAACLAFCALKPFIESRIGNNPDVVTIPADDTAEEDKAKEEGEDGAEEEAPVLPSLTVDSYREMNRELYQIAVASSKAVVEVTGIQEGNWEDTNFDEKNSVSGVIFYDNGIELLMLAPSRIIKDAQGFTVTFTDNTSYSATIKKQDRNLGLAVFSVVRNKVSESTWAQIQVATLGNSNIVNRGDPMIALGKQFGYVGGLGYGTVSSVRNKVAVADGEYKLLTTDIAAAENGSGILFNTNGEVIGIADQKISDGPSNALVTAYAISDIKDCLELLSNGKAVPYLGIKGVEVTENIAQEQGLPEGIYVKEVEADSPAMQAGIQSGDVITKIGKTTVTTLSGYRKSLLDCTSGQPLKVNGQRQGASGYVEISFDVTVGSKE</sequence>
<keyword evidence="7" id="KW-1185">Reference proteome</keyword>
<comment type="caution">
    <text evidence="6">The sequence shown here is derived from an EMBL/GenBank/DDBJ whole genome shotgun (WGS) entry which is preliminary data.</text>
</comment>
<dbReference type="GO" id="GO:0008233">
    <property type="term" value="F:peptidase activity"/>
    <property type="evidence" value="ECO:0007669"/>
    <property type="project" value="UniProtKB-KW"/>
</dbReference>
<dbReference type="InterPro" id="IPR001940">
    <property type="entry name" value="Peptidase_S1C"/>
</dbReference>
<dbReference type="EMBL" id="JAJCIS010000003">
    <property type="protein sequence ID" value="MCB7387262.1"/>
    <property type="molecule type" value="Genomic_DNA"/>
</dbReference>
<dbReference type="PANTHER" id="PTHR22939:SF129">
    <property type="entry name" value="SERINE PROTEASE HTRA2, MITOCHONDRIAL"/>
    <property type="match status" value="1"/>
</dbReference>